<comment type="caution">
    <text evidence="2">The sequence shown here is derived from an EMBL/GenBank/DDBJ whole genome shotgun (WGS) entry which is preliminary data.</text>
</comment>
<feature type="region of interest" description="Disordered" evidence="1">
    <location>
        <begin position="52"/>
        <end position="93"/>
    </location>
</feature>
<evidence type="ECO:0000256" key="1">
    <source>
        <dbReference type="SAM" id="MobiDB-lite"/>
    </source>
</evidence>
<feature type="compositionally biased region" description="Basic residues" evidence="1">
    <location>
        <begin position="74"/>
        <end position="92"/>
    </location>
</feature>
<keyword evidence="3" id="KW-1185">Reference proteome</keyword>
<feature type="compositionally biased region" description="Basic and acidic residues" evidence="1">
    <location>
        <begin position="52"/>
        <end position="72"/>
    </location>
</feature>
<dbReference type="EMBL" id="NIDE01000014">
    <property type="protein sequence ID" value="OWK37338.1"/>
    <property type="molecule type" value="Genomic_DNA"/>
</dbReference>
<gene>
    <name evidence="2" type="ORF">FRUB_06458</name>
</gene>
<reference evidence="3" key="1">
    <citation type="submission" date="2017-06" db="EMBL/GenBank/DDBJ databases">
        <title>Genome analysis of Fimbriiglobus ruber SP5, the first member of the order Planctomycetales with confirmed chitinolytic capability.</title>
        <authorList>
            <person name="Ravin N.V."/>
            <person name="Rakitin A.L."/>
            <person name="Ivanova A.A."/>
            <person name="Beletsky A.V."/>
            <person name="Kulichevskaya I.S."/>
            <person name="Mardanov A.V."/>
            <person name="Dedysh S.N."/>
        </authorList>
    </citation>
    <scope>NUCLEOTIDE SEQUENCE [LARGE SCALE GENOMIC DNA]</scope>
    <source>
        <strain evidence="3">SP5</strain>
    </source>
</reference>
<evidence type="ECO:0000313" key="2">
    <source>
        <dbReference type="EMBL" id="OWK37338.1"/>
    </source>
</evidence>
<evidence type="ECO:0000313" key="3">
    <source>
        <dbReference type="Proteomes" id="UP000214646"/>
    </source>
</evidence>
<sequence length="284" mass="31449">MDVFENLKRELTEGRIDPGQLLDLVVQLQQQLAVAQQQLAAAQQRIANLEKHLPATTKRDEPYSLRSEEQRQQGRAKKNARKRKPQGRRGRVRTADTIALAERTEAVYPAGVPAGKCRFSHTRVVLVAYDIYRVGNRFGQIPGVLGRSEFGIEIGTQIAYLVTVVGLSFDKTCGLVRFFQNLPLTKSQADALLTQLSRHWEREFDTLCTLLANSAVVHADETSGSRNSVWAFVSEKARVVLFGVHKDAATLARMLDPQTFPGVLVTTTRPCTPGSRGLRSAGPT</sequence>
<dbReference type="RefSeq" id="WP_088257275.1">
    <property type="nucleotide sequence ID" value="NZ_NIDE01000014.1"/>
</dbReference>
<accession>A0A225DFQ2</accession>
<dbReference type="Proteomes" id="UP000214646">
    <property type="component" value="Unassembled WGS sequence"/>
</dbReference>
<dbReference type="AlphaFoldDB" id="A0A225DFQ2"/>
<organism evidence="2 3">
    <name type="scientific">Fimbriiglobus ruber</name>
    <dbReference type="NCBI Taxonomy" id="1908690"/>
    <lineage>
        <taxon>Bacteria</taxon>
        <taxon>Pseudomonadati</taxon>
        <taxon>Planctomycetota</taxon>
        <taxon>Planctomycetia</taxon>
        <taxon>Gemmatales</taxon>
        <taxon>Gemmataceae</taxon>
        <taxon>Fimbriiglobus</taxon>
    </lineage>
</organism>
<name>A0A225DFQ2_9BACT</name>
<protein>
    <submittedName>
        <fullName evidence="2">Uncharacterized protein</fullName>
    </submittedName>
</protein>
<proteinExistence type="predicted"/>